<comment type="caution">
    <text evidence="1">The sequence shown here is derived from an EMBL/GenBank/DDBJ whole genome shotgun (WGS) entry which is preliminary data.</text>
</comment>
<dbReference type="Proteomes" id="UP000324897">
    <property type="component" value="Chromosome 5"/>
</dbReference>
<accession>A0A5J9W9G7</accession>
<evidence type="ECO:0000313" key="2">
    <source>
        <dbReference type="Proteomes" id="UP000324897"/>
    </source>
</evidence>
<proteinExistence type="predicted"/>
<dbReference type="InterPro" id="IPR012871">
    <property type="entry name" value="DUF1668_ORYSA"/>
</dbReference>
<dbReference type="AlphaFoldDB" id="A0A5J9W9G7"/>
<sequence length="253" mass="28150">MARPSSATRVRRFLHLLAQDRKGGFTLHKIDTKPFFAADAACHHQQSPAALRPCPPPQPVARFEKLAQFFPLGRGGVEKIVGVDQVHRHTIIFATRTKAVCAGSDLRCSKNIGAAWAEAGGRLYVLDCPNMFADPPRFLDLEALAYDPYRGDWFWSSLPSLPTDDDCHVITSFADGASTGAIMRVSMPWHGTYAFDMARGSWHKEGDWEMPFRGRAQYVADYGLWFGFSDQAASDLCAADLDVNAKPAHRHWL</sequence>
<evidence type="ECO:0000313" key="1">
    <source>
        <dbReference type="EMBL" id="TVU44646.1"/>
    </source>
</evidence>
<dbReference type="PANTHER" id="PTHR33085">
    <property type="entry name" value="OS12G0113100 PROTEIN-RELATED"/>
    <property type="match status" value="1"/>
</dbReference>
<dbReference type="Gramene" id="TVU44646">
    <property type="protein sequence ID" value="TVU44646"/>
    <property type="gene ID" value="EJB05_04092"/>
</dbReference>
<name>A0A5J9W9G7_9POAL</name>
<organism evidence="1 2">
    <name type="scientific">Eragrostis curvula</name>
    <name type="common">weeping love grass</name>
    <dbReference type="NCBI Taxonomy" id="38414"/>
    <lineage>
        <taxon>Eukaryota</taxon>
        <taxon>Viridiplantae</taxon>
        <taxon>Streptophyta</taxon>
        <taxon>Embryophyta</taxon>
        <taxon>Tracheophyta</taxon>
        <taxon>Spermatophyta</taxon>
        <taxon>Magnoliopsida</taxon>
        <taxon>Liliopsida</taxon>
        <taxon>Poales</taxon>
        <taxon>Poaceae</taxon>
        <taxon>PACMAD clade</taxon>
        <taxon>Chloridoideae</taxon>
        <taxon>Eragrostideae</taxon>
        <taxon>Eragrostidinae</taxon>
        <taxon>Eragrostis</taxon>
    </lineage>
</organism>
<keyword evidence="2" id="KW-1185">Reference proteome</keyword>
<dbReference type="EMBL" id="RWGY01000004">
    <property type="protein sequence ID" value="TVU44646.1"/>
    <property type="molecule type" value="Genomic_DNA"/>
</dbReference>
<protein>
    <recommendedName>
        <fullName evidence="3">DUF295 domain-containing protein</fullName>
    </recommendedName>
</protein>
<gene>
    <name evidence="1" type="ORF">EJB05_04092</name>
</gene>
<reference evidence="1 2" key="1">
    <citation type="journal article" date="2019" name="Sci. Rep.">
        <title>A high-quality genome of Eragrostis curvula grass provides insights into Poaceae evolution and supports new strategies to enhance forage quality.</title>
        <authorList>
            <person name="Carballo J."/>
            <person name="Santos B.A.C.M."/>
            <person name="Zappacosta D."/>
            <person name="Garbus I."/>
            <person name="Selva J.P."/>
            <person name="Gallo C.A."/>
            <person name="Diaz A."/>
            <person name="Albertini E."/>
            <person name="Caccamo M."/>
            <person name="Echenique V."/>
        </authorList>
    </citation>
    <scope>NUCLEOTIDE SEQUENCE [LARGE SCALE GENOMIC DNA]</scope>
    <source>
        <strain evidence="2">cv. Victoria</strain>
        <tissue evidence="1">Leaf</tissue>
    </source>
</reference>
<dbReference type="OrthoDB" id="679752at2759"/>
<dbReference type="Pfam" id="PF07893">
    <property type="entry name" value="DUF1668"/>
    <property type="match status" value="1"/>
</dbReference>
<feature type="non-terminal residue" evidence="1">
    <location>
        <position position="1"/>
    </location>
</feature>
<evidence type="ECO:0008006" key="3">
    <source>
        <dbReference type="Google" id="ProtNLM"/>
    </source>
</evidence>